<protein>
    <submittedName>
        <fullName evidence="2">Uncharacterized protein</fullName>
    </submittedName>
</protein>
<organism evidence="2 3">
    <name type="scientific">Ensete ventricosum</name>
    <name type="common">Abyssinian banana</name>
    <name type="synonym">Musa ensete</name>
    <dbReference type="NCBI Taxonomy" id="4639"/>
    <lineage>
        <taxon>Eukaryota</taxon>
        <taxon>Viridiplantae</taxon>
        <taxon>Streptophyta</taxon>
        <taxon>Embryophyta</taxon>
        <taxon>Tracheophyta</taxon>
        <taxon>Spermatophyta</taxon>
        <taxon>Magnoliopsida</taxon>
        <taxon>Liliopsida</taxon>
        <taxon>Zingiberales</taxon>
        <taxon>Musaceae</taxon>
        <taxon>Ensete</taxon>
    </lineage>
</organism>
<proteinExistence type="predicted"/>
<dbReference type="EMBL" id="AMZH03000896">
    <property type="protein sequence ID" value="RRT81510.1"/>
    <property type="molecule type" value="Genomic_DNA"/>
</dbReference>
<reference evidence="2 3" key="1">
    <citation type="journal article" date="2014" name="Agronomy (Basel)">
        <title>A Draft Genome Sequence for Ensete ventricosum, the Drought-Tolerant Tree Against Hunger.</title>
        <authorList>
            <person name="Harrison J."/>
            <person name="Moore K.A."/>
            <person name="Paszkiewicz K."/>
            <person name="Jones T."/>
            <person name="Grant M."/>
            <person name="Ambacheew D."/>
            <person name="Muzemil S."/>
            <person name="Studholme D.J."/>
        </authorList>
    </citation>
    <scope>NUCLEOTIDE SEQUENCE [LARGE SCALE GENOMIC DNA]</scope>
</reference>
<dbReference type="AlphaFoldDB" id="A0A427AZ41"/>
<feature type="coiled-coil region" evidence="1">
    <location>
        <begin position="100"/>
        <end position="134"/>
    </location>
</feature>
<keyword evidence="1" id="KW-0175">Coiled coil</keyword>
<accession>A0A427AZ41</accession>
<name>A0A427AZ41_ENSVE</name>
<gene>
    <name evidence="2" type="ORF">B296_00011113</name>
</gene>
<evidence type="ECO:0000313" key="3">
    <source>
        <dbReference type="Proteomes" id="UP000287651"/>
    </source>
</evidence>
<evidence type="ECO:0000313" key="2">
    <source>
        <dbReference type="EMBL" id="RRT81510.1"/>
    </source>
</evidence>
<comment type="caution">
    <text evidence="2">The sequence shown here is derived from an EMBL/GenBank/DDBJ whole genome shotgun (WGS) entry which is preliminary data.</text>
</comment>
<sequence>MAGELTRLGSAHVRKVVSIDRECGEGARGKSASSRWGAQRGLSDDQVSALTEVEFEYCLRVELYYWNQVADPGQGLLGWLSYWFQQEIEDLKSGASLEAIAVIERQATELLTMNEKLKADLDEAGLQLDASDKEINDYCSLLTDSQKQIKDMLARGWKMEDNLLKAVRELEALRPELSQKAVEEYKETTSCGHFGLANGQSEDLGNPWRVLI</sequence>
<dbReference type="Proteomes" id="UP000287651">
    <property type="component" value="Unassembled WGS sequence"/>
</dbReference>
<evidence type="ECO:0000256" key="1">
    <source>
        <dbReference type="SAM" id="Coils"/>
    </source>
</evidence>